<evidence type="ECO:0000313" key="1">
    <source>
        <dbReference type="EMBL" id="VDK85009.1"/>
    </source>
</evidence>
<dbReference type="EMBL" id="UYRV01030671">
    <property type="protein sequence ID" value="VDK85009.1"/>
    <property type="molecule type" value="Genomic_DNA"/>
</dbReference>
<proteinExistence type="predicted"/>
<organism evidence="1 2">
    <name type="scientific">Cylicostephanus goldi</name>
    <name type="common">Nematode worm</name>
    <dbReference type="NCBI Taxonomy" id="71465"/>
    <lineage>
        <taxon>Eukaryota</taxon>
        <taxon>Metazoa</taxon>
        <taxon>Ecdysozoa</taxon>
        <taxon>Nematoda</taxon>
        <taxon>Chromadorea</taxon>
        <taxon>Rhabditida</taxon>
        <taxon>Rhabditina</taxon>
        <taxon>Rhabditomorpha</taxon>
        <taxon>Strongyloidea</taxon>
        <taxon>Strongylidae</taxon>
        <taxon>Cylicostephanus</taxon>
    </lineage>
</organism>
<dbReference type="OrthoDB" id="5825516at2759"/>
<keyword evidence="2" id="KW-1185">Reference proteome</keyword>
<gene>
    <name evidence="1" type="ORF">CGOC_LOCUS8386</name>
</gene>
<dbReference type="AlphaFoldDB" id="A0A3P6TNU1"/>
<dbReference type="Proteomes" id="UP000271889">
    <property type="component" value="Unassembled WGS sequence"/>
</dbReference>
<reference evidence="1 2" key="1">
    <citation type="submission" date="2018-11" db="EMBL/GenBank/DDBJ databases">
        <authorList>
            <consortium name="Pathogen Informatics"/>
        </authorList>
    </citation>
    <scope>NUCLEOTIDE SEQUENCE [LARGE SCALE GENOMIC DNA]</scope>
</reference>
<sequence>MLRKCIYSTDGDQIYITRFEKSYTSLARKFSCNGDNPFNTDKTSSLIVINELSREMLLCGSTAGIVRVSFVETSANVAHYVLLADLGSFLQHPFA</sequence>
<evidence type="ECO:0000313" key="2">
    <source>
        <dbReference type="Proteomes" id="UP000271889"/>
    </source>
</evidence>
<name>A0A3P6TNU1_CYLGO</name>
<accession>A0A3P6TNU1</accession>
<protein>
    <recommendedName>
        <fullName evidence="3">Sema domain-containing protein</fullName>
    </recommendedName>
</protein>
<evidence type="ECO:0008006" key="3">
    <source>
        <dbReference type="Google" id="ProtNLM"/>
    </source>
</evidence>